<sequence length="111" mass="12446">FREYNLQVTQICRRKYLNAGIEPGTAVGVGAQSIGEPGMQMTFYFAGVASANKTLEVQHIKKIINALKTISTPIITYCQVYLRSFKYDDCFLRIILDLKAIPKLQLEIGDA</sequence>
<dbReference type="InterPro" id="IPR007081">
    <property type="entry name" value="RNA_pol_Rpb1_5"/>
</dbReference>
<organism evidence="5 6">
    <name type="scientific">Ambispora gerdemannii</name>
    <dbReference type="NCBI Taxonomy" id="144530"/>
    <lineage>
        <taxon>Eukaryota</taxon>
        <taxon>Fungi</taxon>
        <taxon>Fungi incertae sedis</taxon>
        <taxon>Mucoromycota</taxon>
        <taxon>Glomeromycotina</taxon>
        <taxon>Glomeromycetes</taxon>
        <taxon>Archaeosporales</taxon>
        <taxon>Ambisporaceae</taxon>
        <taxon>Ambispora</taxon>
    </lineage>
</organism>
<dbReference type="Proteomes" id="UP000789831">
    <property type="component" value="Unassembled WGS sequence"/>
</dbReference>
<dbReference type="InterPro" id="IPR015700">
    <property type="entry name" value="RPC1"/>
</dbReference>
<feature type="domain" description="RNA polymerase Rpb1" evidence="4">
    <location>
        <begin position="21"/>
        <end position="80"/>
    </location>
</feature>
<evidence type="ECO:0000313" key="5">
    <source>
        <dbReference type="EMBL" id="CAG8594634.1"/>
    </source>
</evidence>
<dbReference type="AlphaFoldDB" id="A0A9N9CA97"/>
<gene>
    <name evidence="5" type="ORF">AGERDE_LOCUS8785</name>
</gene>
<comment type="caution">
    <text evidence="5">The sequence shown here is derived from an EMBL/GenBank/DDBJ whole genome shotgun (WGS) entry which is preliminary data.</text>
</comment>
<keyword evidence="6" id="KW-1185">Reference proteome</keyword>
<evidence type="ECO:0000256" key="1">
    <source>
        <dbReference type="ARBA" id="ARBA00012418"/>
    </source>
</evidence>
<evidence type="ECO:0000256" key="2">
    <source>
        <dbReference type="ARBA" id="ARBA00022723"/>
    </source>
</evidence>
<dbReference type="SUPFAM" id="SSF64484">
    <property type="entry name" value="beta and beta-prime subunits of DNA dependent RNA-polymerase"/>
    <property type="match status" value="1"/>
</dbReference>
<dbReference type="Pfam" id="PF04998">
    <property type="entry name" value="RNA_pol_Rpb1_5"/>
    <property type="match status" value="1"/>
</dbReference>
<dbReference type="PANTHER" id="PTHR48446:SF1">
    <property type="entry name" value="DNA-DIRECTED RNA POLYMERASE SUBUNIT BETA' N-TERMINAL SECTION"/>
    <property type="match status" value="1"/>
</dbReference>
<keyword evidence="2" id="KW-0479">Metal-binding</keyword>
<dbReference type="GO" id="GO:0003899">
    <property type="term" value="F:DNA-directed RNA polymerase activity"/>
    <property type="evidence" value="ECO:0007669"/>
    <property type="project" value="UniProtKB-EC"/>
</dbReference>
<dbReference type="GO" id="GO:0006351">
    <property type="term" value="P:DNA-templated transcription"/>
    <property type="evidence" value="ECO:0007669"/>
    <property type="project" value="InterPro"/>
</dbReference>
<accession>A0A9N9CA97</accession>
<name>A0A9N9CA97_9GLOM</name>
<dbReference type="PANTHER" id="PTHR48446">
    <property type="entry name" value="DNA-DIRECTED RNA POLYMERASE SUBUNIT BETA' N-TERMINAL SECTION"/>
    <property type="match status" value="1"/>
</dbReference>
<protein>
    <recommendedName>
        <fullName evidence="1">DNA-directed RNA polymerase</fullName>
        <ecNumber evidence="1">2.7.7.6</ecNumber>
    </recommendedName>
</protein>
<feature type="non-terminal residue" evidence="5">
    <location>
        <position position="1"/>
    </location>
</feature>
<evidence type="ECO:0000256" key="3">
    <source>
        <dbReference type="ARBA" id="ARBA00022833"/>
    </source>
</evidence>
<evidence type="ECO:0000259" key="4">
    <source>
        <dbReference type="Pfam" id="PF04998"/>
    </source>
</evidence>
<dbReference type="OrthoDB" id="5427721at2759"/>
<proteinExistence type="predicted"/>
<keyword evidence="3" id="KW-0862">Zinc</keyword>
<dbReference type="EMBL" id="CAJVPL010001978">
    <property type="protein sequence ID" value="CAG8594634.1"/>
    <property type="molecule type" value="Genomic_DNA"/>
</dbReference>
<evidence type="ECO:0000313" key="6">
    <source>
        <dbReference type="Proteomes" id="UP000789831"/>
    </source>
</evidence>
<dbReference type="EC" id="2.7.7.6" evidence="1"/>
<reference evidence="5" key="1">
    <citation type="submission" date="2021-06" db="EMBL/GenBank/DDBJ databases">
        <authorList>
            <person name="Kallberg Y."/>
            <person name="Tangrot J."/>
            <person name="Rosling A."/>
        </authorList>
    </citation>
    <scope>NUCLEOTIDE SEQUENCE</scope>
    <source>
        <strain evidence="5">MT106</strain>
    </source>
</reference>
<dbReference type="GO" id="GO:0046872">
    <property type="term" value="F:metal ion binding"/>
    <property type="evidence" value="ECO:0007669"/>
    <property type="project" value="UniProtKB-KW"/>
</dbReference>
<dbReference type="GO" id="GO:0003677">
    <property type="term" value="F:DNA binding"/>
    <property type="evidence" value="ECO:0007669"/>
    <property type="project" value="InterPro"/>
</dbReference>